<dbReference type="SUPFAM" id="SSF89946">
    <property type="entry name" value="Hypothetical protein VC0424"/>
    <property type="match status" value="1"/>
</dbReference>
<accession>A0A1M6Q1D1</accession>
<proteinExistence type="predicted"/>
<dbReference type="InterPro" id="IPR009671">
    <property type="entry name" value="RraB_dom"/>
</dbReference>
<dbReference type="AlphaFoldDB" id="A0A1M6Q1D1"/>
<feature type="domain" description="Regulator of ribonuclease activity B" evidence="2">
    <location>
        <begin position="27"/>
        <end position="64"/>
    </location>
</feature>
<dbReference type="InterPro" id="IPR036701">
    <property type="entry name" value="RraB-like_sf"/>
</dbReference>
<dbReference type="Gene3D" id="3.30.70.970">
    <property type="entry name" value="RraB-like"/>
    <property type="match status" value="1"/>
</dbReference>
<protein>
    <recommendedName>
        <fullName evidence="2">Regulator of ribonuclease activity B domain-containing protein</fullName>
    </recommendedName>
</protein>
<dbReference type="Proteomes" id="UP000184497">
    <property type="component" value="Unassembled WGS sequence"/>
</dbReference>
<evidence type="ECO:0000313" key="4">
    <source>
        <dbReference type="Proteomes" id="UP000184497"/>
    </source>
</evidence>
<keyword evidence="1" id="KW-0732">Signal</keyword>
<gene>
    <name evidence="3" type="ORF">SAMN05216369_0639</name>
</gene>
<evidence type="ECO:0000256" key="1">
    <source>
        <dbReference type="SAM" id="SignalP"/>
    </source>
</evidence>
<feature type="signal peptide" evidence="1">
    <location>
        <begin position="1"/>
        <end position="19"/>
    </location>
</feature>
<reference evidence="4" key="1">
    <citation type="submission" date="2016-11" db="EMBL/GenBank/DDBJ databases">
        <authorList>
            <person name="Varghese N."/>
            <person name="Submissions S."/>
        </authorList>
    </citation>
    <scope>NUCLEOTIDE SEQUENCE [LARGE SCALE GENOMIC DNA]</scope>
    <source>
        <strain evidence="4">CGMCC 1.10835</strain>
    </source>
</reference>
<keyword evidence="4" id="KW-1185">Reference proteome</keyword>
<evidence type="ECO:0000259" key="2">
    <source>
        <dbReference type="Pfam" id="PF06877"/>
    </source>
</evidence>
<name>A0A1M6Q1D1_9GAMM</name>
<feature type="chain" id="PRO_5013087723" description="Regulator of ribonuclease activity B domain-containing protein" evidence="1">
    <location>
        <begin position="20"/>
        <end position="68"/>
    </location>
</feature>
<evidence type="ECO:0000313" key="3">
    <source>
        <dbReference type="EMBL" id="SHK14018.1"/>
    </source>
</evidence>
<organism evidence="3 4">
    <name type="scientific">Marinobacter antarcticus</name>
    <dbReference type="NCBI Taxonomy" id="564117"/>
    <lineage>
        <taxon>Bacteria</taxon>
        <taxon>Pseudomonadati</taxon>
        <taxon>Pseudomonadota</taxon>
        <taxon>Gammaproteobacteria</taxon>
        <taxon>Pseudomonadales</taxon>
        <taxon>Marinobacteraceae</taxon>
        <taxon>Marinobacter</taxon>
    </lineage>
</organism>
<dbReference type="Pfam" id="PF06877">
    <property type="entry name" value="RraB"/>
    <property type="match status" value="1"/>
</dbReference>
<dbReference type="EMBL" id="FRAQ01000001">
    <property type="protein sequence ID" value="SHK14018.1"/>
    <property type="molecule type" value="Genomic_DNA"/>
</dbReference>
<sequence>MLKVFASIIAVLGFSSVQAYDFPPNVEMNEQVIQALIKAGSNPKKPHPLEHHFYCYSSDCLRSLKTLL</sequence>